<dbReference type="InterPro" id="IPR036388">
    <property type="entry name" value="WH-like_DNA-bd_sf"/>
</dbReference>
<keyword evidence="3" id="KW-0949">S-adenosyl-L-methionine</keyword>
<keyword evidence="2" id="KW-0808">Transferase</keyword>
<evidence type="ECO:0000313" key="5">
    <source>
        <dbReference type="EMBL" id="RXH89098.1"/>
    </source>
</evidence>
<dbReference type="GO" id="GO:0046983">
    <property type="term" value="F:protein dimerization activity"/>
    <property type="evidence" value="ECO:0007669"/>
    <property type="project" value="InterPro"/>
</dbReference>
<dbReference type="STRING" id="3750.A0A498J0K8"/>
<evidence type="ECO:0000313" key="6">
    <source>
        <dbReference type="Proteomes" id="UP000290289"/>
    </source>
</evidence>
<feature type="domain" description="O-methyltransferase dimerisation" evidence="4">
    <location>
        <begin position="16"/>
        <end position="109"/>
    </location>
</feature>
<dbReference type="GO" id="GO:0008168">
    <property type="term" value="F:methyltransferase activity"/>
    <property type="evidence" value="ECO:0007669"/>
    <property type="project" value="UniProtKB-KW"/>
</dbReference>
<dbReference type="InterPro" id="IPR012967">
    <property type="entry name" value="COMT_dimerisation"/>
</dbReference>
<dbReference type="GO" id="GO:0032259">
    <property type="term" value="P:methylation"/>
    <property type="evidence" value="ECO:0007669"/>
    <property type="project" value="UniProtKB-KW"/>
</dbReference>
<evidence type="ECO:0000256" key="3">
    <source>
        <dbReference type="ARBA" id="ARBA00022691"/>
    </source>
</evidence>
<name>A0A498J0K8_MALDO</name>
<dbReference type="FunFam" id="1.10.10.10:FF:000357">
    <property type="entry name" value="Caffeic acid 3-O-methyltransferase"/>
    <property type="match status" value="1"/>
</dbReference>
<keyword evidence="6" id="KW-1185">Reference proteome</keyword>
<proteinExistence type="predicted"/>
<keyword evidence="1" id="KW-0489">Methyltransferase</keyword>
<evidence type="ECO:0000259" key="4">
    <source>
        <dbReference type="Pfam" id="PF08100"/>
    </source>
</evidence>
<dbReference type="AlphaFoldDB" id="A0A498J0K8"/>
<reference evidence="5 6" key="1">
    <citation type="submission" date="2018-10" db="EMBL/GenBank/DDBJ databases">
        <title>A high-quality apple genome assembly.</title>
        <authorList>
            <person name="Hu J."/>
        </authorList>
    </citation>
    <scope>NUCLEOTIDE SEQUENCE [LARGE SCALE GENOMIC DNA]</scope>
    <source>
        <strain evidence="6">cv. HFTH1</strain>
        <tissue evidence="5">Young leaf</tissue>
    </source>
</reference>
<dbReference type="Gene3D" id="1.10.10.10">
    <property type="entry name" value="Winged helix-like DNA-binding domain superfamily/Winged helix DNA-binding domain"/>
    <property type="match status" value="1"/>
</dbReference>
<dbReference type="Pfam" id="PF08100">
    <property type="entry name" value="Dimerisation"/>
    <property type="match status" value="1"/>
</dbReference>
<organism evidence="5 6">
    <name type="scientific">Malus domestica</name>
    <name type="common">Apple</name>
    <name type="synonym">Pyrus malus</name>
    <dbReference type="NCBI Taxonomy" id="3750"/>
    <lineage>
        <taxon>Eukaryota</taxon>
        <taxon>Viridiplantae</taxon>
        <taxon>Streptophyta</taxon>
        <taxon>Embryophyta</taxon>
        <taxon>Tracheophyta</taxon>
        <taxon>Spermatophyta</taxon>
        <taxon>Magnoliopsida</taxon>
        <taxon>eudicotyledons</taxon>
        <taxon>Gunneridae</taxon>
        <taxon>Pentapetalae</taxon>
        <taxon>rosids</taxon>
        <taxon>fabids</taxon>
        <taxon>Rosales</taxon>
        <taxon>Rosaceae</taxon>
        <taxon>Amygdaloideae</taxon>
        <taxon>Maleae</taxon>
        <taxon>Malus</taxon>
    </lineage>
</organism>
<dbReference type="EMBL" id="RDQH01000335">
    <property type="protein sequence ID" value="RXH89098.1"/>
    <property type="molecule type" value="Genomic_DNA"/>
</dbReference>
<accession>A0A498J0K8</accession>
<comment type="caution">
    <text evidence="5">The sequence shown here is derived from an EMBL/GenBank/DDBJ whole genome shotgun (WGS) entry which is preliminary data.</text>
</comment>
<gene>
    <name evidence="5" type="ORF">DVH24_006076</name>
</gene>
<evidence type="ECO:0000256" key="2">
    <source>
        <dbReference type="ARBA" id="ARBA00022679"/>
    </source>
</evidence>
<sequence length="125" mass="14150">MTPTQVFDEETNLFAMQLANAPTLHMVLKTALELDLLEIMMKAGPGAFFSLANLASQLPTKNPNIPFMLDCMLRLLANYSIFTYSICTLPNGNVKRLYDLDPVYKFLTKNERWCFHCSSLPHESG</sequence>
<evidence type="ECO:0000256" key="1">
    <source>
        <dbReference type="ARBA" id="ARBA00022603"/>
    </source>
</evidence>
<dbReference type="SUPFAM" id="SSF46785">
    <property type="entry name" value="Winged helix' DNA-binding domain"/>
    <property type="match status" value="1"/>
</dbReference>
<dbReference type="Proteomes" id="UP000290289">
    <property type="component" value="Chromosome 9"/>
</dbReference>
<dbReference type="PANTHER" id="PTHR11746">
    <property type="entry name" value="O-METHYLTRANSFERASE"/>
    <property type="match status" value="1"/>
</dbReference>
<protein>
    <recommendedName>
        <fullName evidence="4">O-methyltransferase dimerisation domain-containing protein</fullName>
    </recommendedName>
</protein>
<dbReference type="InterPro" id="IPR016461">
    <property type="entry name" value="COMT-like"/>
</dbReference>
<dbReference type="InterPro" id="IPR036390">
    <property type="entry name" value="WH_DNA-bd_sf"/>
</dbReference>